<feature type="transmembrane region" description="Helical" evidence="6">
    <location>
        <begin position="397"/>
        <end position="417"/>
    </location>
</feature>
<evidence type="ECO:0000256" key="2">
    <source>
        <dbReference type="ARBA" id="ARBA00022475"/>
    </source>
</evidence>
<feature type="domain" description="MacB-like periplasmic core" evidence="8">
    <location>
        <begin position="445"/>
        <end position="653"/>
    </location>
</feature>
<dbReference type="Proteomes" id="UP000276603">
    <property type="component" value="Unassembled WGS sequence"/>
</dbReference>
<feature type="domain" description="MacB-like periplasmic core" evidence="8">
    <location>
        <begin position="20"/>
        <end position="257"/>
    </location>
</feature>
<evidence type="ECO:0000256" key="4">
    <source>
        <dbReference type="ARBA" id="ARBA00022989"/>
    </source>
</evidence>
<evidence type="ECO:0000256" key="5">
    <source>
        <dbReference type="ARBA" id="ARBA00023136"/>
    </source>
</evidence>
<protein>
    <submittedName>
        <fullName evidence="9">ABC transporter permease</fullName>
    </submittedName>
</protein>
<reference evidence="9 10" key="1">
    <citation type="submission" date="2018-10" db="EMBL/GenBank/DDBJ databases">
        <title>Ulvibacterium marinum gen. nov., sp. nov., a novel marine bacterium of the family Flavobacteriaceae, isolated from a culture of the green alga Ulva prolifera.</title>
        <authorList>
            <person name="Zhang Z."/>
        </authorList>
    </citation>
    <scope>NUCLEOTIDE SEQUENCE [LARGE SCALE GENOMIC DNA]</scope>
    <source>
        <strain evidence="9 10">CCMM003</strain>
    </source>
</reference>
<dbReference type="Pfam" id="PF02687">
    <property type="entry name" value="FtsX"/>
    <property type="match status" value="2"/>
</dbReference>
<evidence type="ECO:0000259" key="8">
    <source>
        <dbReference type="Pfam" id="PF12704"/>
    </source>
</evidence>
<feature type="transmembrane region" description="Helical" evidence="6">
    <location>
        <begin position="729"/>
        <end position="756"/>
    </location>
</feature>
<evidence type="ECO:0000256" key="6">
    <source>
        <dbReference type="SAM" id="Phobius"/>
    </source>
</evidence>
<keyword evidence="10" id="KW-1185">Reference proteome</keyword>
<dbReference type="GO" id="GO:0005886">
    <property type="term" value="C:plasma membrane"/>
    <property type="evidence" value="ECO:0007669"/>
    <property type="project" value="UniProtKB-SubCell"/>
</dbReference>
<feature type="transmembrane region" description="Helical" evidence="6">
    <location>
        <begin position="768"/>
        <end position="791"/>
    </location>
</feature>
<dbReference type="PANTHER" id="PTHR30572:SF18">
    <property type="entry name" value="ABC-TYPE MACROLIDE FAMILY EXPORT SYSTEM PERMEASE COMPONENT 2"/>
    <property type="match status" value="1"/>
</dbReference>
<comment type="subcellular location">
    <subcellularLocation>
        <location evidence="1">Cell membrane</location>
        <topology evidence="1">Multi-pass membrane protein</topology>
    </subcellularLocation>
</comment>
<feature type="transmembrane region" description="Helical" evidence="6">
    <location>
        <begin position="299"/>
        <end position="320"/>
    </location>
</feature>
<keyword evidence="3 6" id="KW-0812">Transmembrane</keyword>
<evidence type="ECO:0000313" key="10">
    <source>
        <dbReference type="Proteomes" id="UP000276603"/>
    </source>
</evidence>
<organism evidence="9 10">
    <name type="scientific">Ulvibacterium marinum</name>
    <dbReference type="NCBI Taxonomy" id="2419782"/>
    <lineage>
        <taxon>Bacteria</taxon>
        <taxon>Pseudomonadati</taxon>
        <taxon>Bacteroidota</taxon>
        <taxon>Flavobacteriia</taxon>
        <taxon>Flavobacteriales</taxon>
        <taxon>Flavobacteriaceae</taxon>
        <taxon>Ulvibacterium</taxon>
    </lineage>
</organism>
<evidence type="ECO:0000313" key="9">
    <source>
        <dbReference type="EMBL" id="RKN82908.1"/>
    </source>
</evidence>
<evidence type="ECO:0000256" key="1">
    <source>
        <dbReference type="ARBA" id="ARBA00004651"/>
    </source>
</evidence>
<sequence>MIKNYLKIGIRNILKYKAFSFINVFGLAVAMSVSMLIILMLINQKSYDQFHEKKDSIYRVNIDPANHKRPYASGPAPLAETLRTDYPIIKEATHLLKGFGGDAVHNNSFSEMRGYFTDNAFFEIFSFELEKGDRANALTKPNTMVLSHEVTQRLFGDEDPLGKIVDFADRGIDMFTDEAKAPTDWGTYTVTGVLADKDYKTHLEFDVLVSTASLKQLYQEGKMYDASENWGDYSRCYTYVLAEDNVDEKELNSALANLADEKYKGDANLEGSKFMVQALTKLTPGPVLGNDPSSNLPMFAYYILAGFALLVMILAILNYTQLSIARAVTRSKEIGIRKVNGAFRKDLIVQFLSESMVLVFLALIVAGFFLIFMRWALLNLWMNQFLGFELVPNTTVYIAFISFTFFTGLIAGIFPALRLSGYRPVRILKGADETKRGRLGMRKTLTVTQFVFSLFFIVTAIVVYNQFRHYMDYEYGFNAENIININLQSNDYKLVKEAFHSVPGVSGIAGTAYYPGTGRNDNTTLTKPGTEEPIEAIDLRADENFIELLDIGLIAGRNLPASESNSFVVVNKTTAQTFGYENPGDIVGEMFYERNGDKTVEVIGVVEDFTFFLLFSSKKTGPIVLRNEPERFNFVSLKTASADQDQLIAQLEEAWKTVDPIHPLKYEFYEHKLEGYNQAVFDLVAVIGFFAFLTITIACLGLLGMAIYTTERRTKEIGIRKVLGADGFMLVYLLSKEFLILLGIAVIIAAPLSYYVNNFWLDFLVIKVSFGFGTILLGSLLILLLGFLTIAPQTLRVSNRNPITSLRIE</sequence>
<comment type="caution">
    <text evidence="9">The sequence shown here is derived from an EMBL/GenBank/DDBJ whole genome shotgun (WGS) entry which is preliminary data.</text>
</comment>
<name>A0A3B0CDU7_9FLAO</name>
<dbReference type="OrthoDB" id="5933722at2"/>
<evidence type="ECO:0000256" key="3">
    <source>
        <dbReference type="ARBA" id="ARBA00022692"/>
    </source>
</evidence>
<dbReference type="GO" id="GO:0022857">
    <property type="term" value="F:transmembrane transporter activity"/>
    <property type="evidence" value="ECO:0007669"/>
    <property type="project" value="TreeGrafter"/>
</dbReference>
<gene>
    <name evidence="9" type="ORF">D7Z94_03440</name>
</gene>
<dbReference type="Pfam" id="PF12704">
    <property type="entry name" value="MacB_PCD"/>
    <property type="match status" value="2"/>
</dbReference>
<feature type="transmembrane region" description="Helical" evidence="6">
    <location>
        <begin position="445"/>
        <end position="464"/>
    </location>
</feature>
<feature type="transmembrane region" description="Helical" evidence="6">
    <location>
        <begin position="21"/>
        <end position="42"/>
    </location>
</feature>
<evidence type="ECO:0000259" key="7">
    <source>
        <dbReference type="Pfam" id="PF02687"/>
    </source>
</evidence>
<dbReference type="PANTHER" id="PTHR30572">
    <property type="entry name" value="MEMBRANE COMPONENT OF TRANSPORTER-RELATED"/>
    <property type="match status" value="1"/>
</dbReference>
<proteinExistence type="predicted"/>
<feature type="domain" description="ABC3 transporter permease C-terminal" evidence="7">
    <location>
        <begin position="689"/>
        <end position="802"/>
    </location>
</feature>
<feature type="transmembrane region" description="Helical" evidence="6">
    <location>
        <begin position="357"/>
        <end position="377"/>
    </location>
</feature>
<dbReference type="InterPro" id="IPR050250">
    <property type="entry name" value="Macrolide_Exporter_MacB"/>
</dbReference>
<feature type="transmembrane region" description="Helical" evidence="6">
    <location>
        <begin position="683"/>
        <end position="708"/>
    </location>
</feature>
<dbReference type="EMBL" id="RBCJ01000001">
    <property type="protein sequence ID" value="RKN82908.1"/>
    <property type="molecule type" value="Genomic_DNA"/>
</dbReference>
<dbReference type="RefSeq" id="WP_120710115.1">
    <property type="nucleotide sequence ID" value="NZ_RBCJ01000001.1"/>
</dbReference>
<keyword evidence="2" id="KW-1003">Cell membrane</keyword>
<feature type="domain" description="ABC3 transporter permease C-terminal" evidence="7">
    <location>
        <begin position="307"/>
        <end position="421"/>
    </location>
</feature>
<dbReference type="InterPro" id="IPR025857">
    <property type="entry name" value="MacB_PCD"/>
</dbReference>
<keyword evidence="4 6" id="KW-1133">Transmembrane helix</keyword>
<keyword evidence="5 6" id="KW-0472">Membrane</keyword>
<dbReference type="InterPro" id="IPR003838">
    <property type="entry name" value="ABC3_permease_C"/>
</dbReference>
<accession>A0A3B0CDU7</accession>
<dbReference type="AlphaFoldDB" id="A0A3B0CDU7"/>